<dbReference type="EMBL" id="AMZH03014381">
    <property type="protein sequence ID" value="RRT47736.1"/>
    <property type="molecule type" value="Genomic_DNA"/>
</dbReference>
<dbReference type="Proteomes" id="UP000287651">
    <property type="component" value="Unassembled WGS sequence"/>
</dbReference>
<evidence type="ECO:0000256" key="3">
    <source>
        <dbReference type="ARBA" id="ARBA00022782"/>
    </source>
</evidence>
<keyword evidence="3" id="KW-0221">Differentiation</keyword>
<dbReference type="InterPro" id="IPR040353">
    <property type="entry name" value="FLX/FLX-like"/>
</dbReference>
<evidence type="ECO:0000256" key="5">
    <source>
        <dbReference type="ARBA" id="ARBA00023089"/>
    </source>
</evidence>
<evidence type="ECO:0000256" key="4">
    <source>
        <dbReference type="ARBA" id="ARBA00023054"/>
    </source>
</evidence>
<dbReference type="GO" id="GO:0009908">
    <property type="term" value="P:flower development"/>
    <property type="evidence" value="ECO:0007669"/>
    <property type="project" value="UniProtKB-KW"/>
</dbReference>
<evidence type="ECO:0000256" key="2">
    <source>
        <dbReference type="ARBA" id="ARBA00022473"/>
    </source>
</evidence>
<evidence type="ECO:0000313" key="8">
    <source>
        <dbReference type="EMBL" id="RRT47736.1"/>
    </source>
</evidence>
<comment type="caution">
    <text evidence="8">The sequence shown here is derived from an EMBL/GenBank/DDBJ whole genome shotgun (WGS) entry which is preliminary data.</text>
</comment>
<evidence type="ECO:0000256" key="1">
    <source>
        <dbReference type="ARBA" id="ARBA00005405"/>
    </source>
</evidence>
<keyword evidence="4 6" id="KW-0175">Coiled coil</keyword>
<feature type="coiled-coil region" evidence="6">
    <location>
        <begin position="81"/>
        <end position="163"/>
    </location>
</feature>
<keyword evidence="5" id="KW-0287">Flowering</keyword>
<dbReference type="AlphaFoldDB" id="A0A426Y7Q9"/>
<evidence type="ECO:0000313" key="9">
    <source>
        <dbReference type="Proteomes" id="UP000287651"/>
    </source>
</evidence>
<reference evidence="8 9" key="1">
    <citation type="journal article" date="2014" name="Agronomy (Basel)">
        <title>A Draft Genome Sequence for Ensete ventricosum, the Drought-Tolerant Tree Against Hunger.</title>
        <authorList>
            <person name="Harrison J."/>
            <person name="Moore K.A."/>
            <person name="Paszkiewicz K."/>
            <person name="Jones T."/>
            <person name="Grant M."/>
            <person name="Ambacheew D."/>
            <person name="Muzemil S."/>
            <person name="Studholme D.J."/>
        </authorList>
    </citation>
    <scope>NUCLEOTIDE SEQUENCE [LARGE SCALE GENOMIC DNA]</scope>
</reference>
<sequence>MSGRSRMPPHGMKGPPPPLHDVPPPPFGGRGRGPIHHASLLEEMRDGPPFGLRGNHAPHPAVIEERLAAQHQEIQGLLADNQRLAATHVALKQELDAAQHEIRRMSHAVANMQADKDLQLREARPMGELIQIRGDIQKLNAVRQELTGQVQALTQDLTRASADLQQAPAIKAEIEGIKQETQRVRLYS</sequence>
<evidence type="ECO:0000256" key="7">
    <source>
        <dbReference type="SAM" id="MobiDB-lite"/>
    </source>
</evidence>
<gene>
    <name evidence="8" type="ORF">B296_00046948</name>
</gene>
<keyword evidence="2" id="KW-0217">Developmental protein</keyword>
<organism evidence="8 9">
    <name type="scientific">Ensete ventricosum</name>
    <name type="common">Abyssinian banana</name>
    <name type="synonym">Musa ensete</name>
    <dbReference type="NCBI Taxonomy" id="4639"/>
    <lineage>
        <taxon>Eukaryota</taxon>
        <taxon>Viridiplantae</taxon>
        <taxon>Streptophyta</taxon>
        <taxon>Embryophyta</taxon>
        <taxon>Tracheophyta</taxon>
        <taxon>Spermatophyta</taxon>
        <taxon>Magnoliopsida</taxon>
        <taxon>Liliopsida</taxon>
        <taxon>Zingiberales</taxon>
        <taxon>Musaceae</taxon>
        <taxon>Ensete</taxon>
    </lineage>
</organism>
<feature type="compositionally biased region" description="Pro residues" evidence="7">
    <location>
        <begin position="14"/>
        <end position="27"/>
    </location>
</feature>
<accession>A0A426Y7Q9</accession>
<evidence type="ECO:0000256" key="6">
    <source>
        <dbReference type="SAM" id="Coils"/>
    </source>
</evidence>
<name>A0A426Y7Q9_ENSVE</name>
<dbReference type="PANTHER" id="PTHR33405">
    <property type="entry name" value="PROTEIN FLX-LIKE 2"/>
    <property type="match status" value="1"/>
</dbReference>
<proteinExistence type="inferred from homology"/>
<comment type="similarity">
    <text evidence="1">Belongs to the FLX family.</text>
</comment>
<protein>
    <submittedName>
        <fullName evidence="8">Uncharacterized protein</fullName>
    </submittedName>
</protein>
<dbReference type="GO" id="GO:0030154">
    <property type="term" value="P:cell differentiation"/>
    <property type="evidence" value="ECO:0007669"/>
    <property type="project" value="UniProtKB-KW"/>
</dbReference>
<dbReference type="PANTHER" id="PTHR33405:SF7">
    <property type="entry name" value="PROTEIN FLX-LIKE 1"/>
    <property type="match status" value="1"/>
</dbReference>
<feature type="region of interest" description="Disordered" evidence="7">
    <location>
        <begin position="1"/>
        <end position="35"/>
    </location>
</feature>